<evidence type="ECO:0000313" key="1">
    <source>
        <dbReference type="EMBL" id="AVR75980.1"/>
    </source>
</evidence>
<reference evidence="1 2" key="1">
    <citation type="submission" date="2017-12" db="EMBL/GenBank/DDBJ databases">
        <title>Genomic characterization of T5-related Aeromonas hydrophila phages AhSzq-1 and AhSzw-1 and proposal to be two new species.</title>
        <authorList>
            <person name="Chen L."/>
            <person name="Yuan S."/>
            <person name="Ma Y."/>
        </authorList>
    </citation>
    <scope>NUCLEOTIDE SEQUENCE [LARGE SCALE GENOMIC DNA]</scope>
    <source>
        <strain evidence="1">Seawater</strain>
    </source>
</reference>
<keyword evidence="2" id="KW-1185">Reference proteome</keyword>
<accession>A0A2R4ALQ0</accession>
<organism evidence="1 2">
    <name type="scientific">Aeromonas phage AhSzq-1</name>
    <dbReference type="NCBI Taxonomy" id="2138298"/>
    <lineage>
        <taxon>Viruses</taxon>
        <taxon>Duplodnaviria</taxon>
        <taxon>Heunggongvirae</taxon>
        <taxon>Uroviricota</taxon>
        <taxon>Caudoviricetes</taxon>
        <taxon>Demerecviridae</taxon>
        <taxon>Shenzhenvirus</taxon>
        <taxon>Shenzhenvirus AhSzq1</taxon>
    </lineage>
</organism>
<dbReference type="Proteomes" id="UP000244741">
    <property type="component" value="Segment"/>
</dbReference>
<sequence>MEQDIEQLSVPVPVGKNSVVVIAPNFDRLEDEGIIALDCTIYLNVLGKEEQDEDSEQANEALLEEASAFFHKALEDFAAYALSTQKPEV</sequence>
<protein>
    <submittedName>
        <fullName evidence="1">Uncharacterized protein</fullName>
    </submittedName>
</protein>
<gene>
    <name evidence="1" type="ORF">AhSzq1_87</name>
</gene>
<evidence type="ECO:0000313" key="2">
    <source>
        <dbReference type="Proteomes" id="UP000244741"/>
    </source>
</evidence>
<proteinExistence type="predicted"/>
<name>A0A2R4ALQ0_9CAUD</name>
<dbReference type="EMBL" id="MG676224">
    <property type="protein sequence ID" value="AVR75980.1"/>
    <property type="molecule type" value="Genomic_DNA"/>
</dbReference>